<dbReference type="Gene3D" id="1.10.510.10">
    <property type="entry name" value="Transferase(Phosphotransferase) domain 1"/>
    <property type="match status" value="1"/>
</dbReference>
<dbReference type="InterPro" id="IPR011009">
    <property type="entry name" value="Kinase-like_dom_sf"/>
</dbReference>
<dbReference type="PROSITE" id="PS50011">
    <property type="entry name" value="PROTEIN_KINASE_DOM"/>
    <property type="match status" value="1"/>
</dbReference>
<feature type="compositionally biased region" description="Polar residues" evidence="8">
    <location>
        <begin position="356"/>
        <end position="367"/>
    </location>
</feature>
<dbReference type="PROSITE" id="PS00107">
    <property type="entry name" value="PROTEIN_KINASE_ATP"/>
    <property type="match status" value="1"/>
</dbReference>
<dbReference type="InterPro" id="IPR000719">
    <property type="entry name" value="Prot_kinase_dom"/>
</dbReference>
<keyword evidence="5 11" id="KW-0418">Kinase</keyword>
<keyword evidence="2" id="KW-0723">Serine/threonine-protein kinase</keyword>
<keyword evidence="9" id="KW-1133">Transmembrane helix</keyword>
<feature type="compositionally biased region" description="Low complexity" evidence="8">
    <location>
        <begin position="397"/>
        <end position="406"/>
    </location>
</feature>
<feature type="binding site" evidence="7">
    <location>
        <position position="38"/>
    </location>
    <ligand>
        <name>ATP</name>
        <dbReference type="ChEBI" id="CHEBI:30616"/>
    </ligand>
</feature>
<keyword evidence="3 11" id="KW-0808">Transferase</keyword>
<evidence type="ECO:0000313" key="12">
    <source>
        <dbReference type="Proteomes" id="UP000541352"/>
    </source>
</evidence>
<evidence type="ECO:0000256" key="3">
    <source>
        <dbReference type="ARBA" id="ARBA00022679"/>
    </source>
</evidence>
<dbReference type="InterPro" id="IPR017441">
    <property type="entry name" value="Protein_kinase_ATP_BS"/>
</dbReference>
<dbReference type="GO" id="GO:0005524">
    <property type="term" value="F:ATP binding"/>
    <property type="evidence" value="ECO:0007669"/>
    <property type="project" value="UniProtKB-UniRule"/>
</dbReference>
<keyword evidence="4 7" id="KW-0547">Nucleotide-binding</keyword>
<feature type="domain" description="Protein kinase" evidence="10">
    <location>
        <begin position="9"/>
        <end position="266"/>
    </location>
</feature>
<dbReference type="PROSITE" id="PS00108">
    <property type="entry name" value="PROTEIN_KINASE_ST"/>
    <property type="match status" value="1"/>
</dbReference>
<evidence type="ECO:0000256" key="5">
    <source>
        <dbReference type="ARBA" id="ARBA00022777"/>
    </source>
</evidence>
<evidence type="ECO:0000256" key="2">
    <source>
        <dbReference type="ARBA" id="ARBA00022527"/>
    </source>
</evidence>
<keyword evidence="9" id="KW-0472">Membrane</keyword>
<dbReference type="EC" id="2.7.11.1" evidence="1"/>
<evidence type="ECO:0000259" key="10">
    <source>
        <dbReference type="PROSITE" id="PS50011"/>
    </source>
</evidence>
<evidence type="ECO:0000256" key="4">
    <source>
        <dbReference type="ARBA" id="ARBA00022741"/>
    </source>
</evidence>
<dbReference type="SUPFAM" id="SSF56112">
    <property type="entry name" value="Protein kinase-like (PK-like)"/>
    <property type="match status" value="1"/>
</dbReference>
<evidence type="ECO:0000313" key="11">
    <source>
        <dbReference type="EMBL" id="MBB3840339.1"/>
    </source>
</evidence>
<evidence type="ECO:0000256" key="1">
    <source>
        <dbReference type="ARBA" id="ARBA00012513"/>
    </source>
</evidence>
<dbReference type="Pfam" id="PF00069">
    <property type="entry name" value="Pkinase"/>
    <property type="match status" value="1"/>
</dbReference>
<keyword evidence="6 7" id="KW-0067">ATP-binding</keyword>
<dbReference type="SMART" id="SM00220">
    <property type="entry name" value="S_TKc"/>
    <property type="match status" value="1"/>
</dbReference>
<evidence type="ECO:0000256" key="7">
    <source>
        <dbReference type="PROSITE-ProRule" id="PRU10141"/>
    </source>
</evidence>
<comment type="caution">
    <text evidence="11">The sequence shown here is derived from an EMBL/GenBank/DDBJ whole genome shotgun (WGS) entry which is preliminary data.</text>
</comment>
<dbReference type="Proteomes" id="UP000541352">
    <property type="component" value="Unassembled WGS sequence"/>
</dbReference>
<keyword evidence="9" id="KW-0812">Transmembrane</keyword>
<name>A0A7W5ZNS1_9BACT</name>
<protein>
    <recommendedName>
        <fullName evidence="1">non-specific serine/threonine protein kinase</fullName>
        <ecNumber evidence="1">2.7.11.1</ecNumber>
    </recommendedName>
</protein>
<sequence length="594" mass="65741">MIGRTIQNYHVEELLGEGGMGTVYRGTDTLLRRPVAIKMLHPHLLKDSTFMERFRNEAVLSAQLNHPNVATLYNLLHDRTDNLMVMELVDGYTIERLLTKHGKLSLETTFRIIAQALDGLQHAHNKGILHRDIKPANLMLTHEGVVKLMDFGIARLMGSQRLTRADRVVGTLEYMAPELLNGAEPSVQSDLYAMGVLMYEMLSGKMPFEPTTESTLITQILTKKPIPIRNRIADLPRSVEEILDKLLQKKPEKRFEKASELKYALLSVVAAGPIVWQTAEGKSGKTLPATKLANAQPNKPQVGPTRLASSTSDTLPKKNSKLQSQLLSLEGLILLGAIVIALGIIGFWFVNTDPTPTSQVAQDTTTHSKLHSDISPTVKEIKPDSTNVAVENRQLITTPSTTSPVVSLPPAPKQIEPEPTEPKMQKPVRKKESPKTPVQEKPREEAPVAVSPKEEPKPVQKEEPIVKKEPAKRNVTVEVRNEPFSVAFAQTVTSDASEGQTVWLQTVSEISVDGVTVVQTGARVRAIVQDARSSSNSQKALLSLRFEAVEAVNGQWLPVKFPEYSDKSSDQVVFQRGRRVNNLRVSRSTLTLQL</sequence>
<evidence type="ECO:0000256" key="9">
    <source>
        <dbReference type="SAM" id="Phobius"/>
    </source>
</evidence>
<gene>
    <name evidence="11" type="ORF">FHS57_004359</name>
</gene>
<dbReference type="FunFam" id="1.10.510.10:FF:000021">
    <property type="entry name" value="Serine/threonine protein kinase"/>
    <property type="match status" value="1"/>
</dbReference>
<dbReference type="EMBL" id="JACIBY010000010">
    <property type="protein sequence ID" value="MBB3840339.1"/>
    <property type="molecule type" value="Genomic_DNA"/>
</dbReference>
<evidence type="ECO:0000256" key="6">
    <source>
        <dbReference type="ARBA" id="ARBA00022840"/>
    </source>
</evidence>
<dbReference type="Gene3D" id="3.30.200.20">
    <property type="entry name" value="Phosphorylase Kinase, domain 1"/>
    <property type="match status" value="1"/>
</dbReference>
<dbReference type="PANTHER" id="PTHR43289">
    <property type="entry name" value="MITOGEN-ACTIVATED PROTEIN KINASE KINASE KINASE 20-RELATED"/>
    <property type="match status" value="1"/>
</dbReference>
<dbReference type="GO" id="GO:0004674">
    <property type="term" value="F:protein serine/threonine kinase activity"/>
    <property type="evidence" value="ECO:0007669"/>
    <property type="project" value="UniProtKB-KW"/>
</dbReference>
<dbReference type="RefSeq" id="WP_183977265.1">
    <property type="nucleotide sequence ID" value="NZ_JACIBY010000010.1"/>
</dbReference>
<dbReference type="InterPro" id="IPR008271">
    <property type="entry name" value="Ser/Thr_kinase_AS"/>
</dbReference>
<feature type="transmembrane region" description="Helical" evidence="9">
    <location>
        <begin position="326"/>
        <end position="350"/>
    </location>
</feature>
<proteinExistence type="predicted"/>
<dbReference type="CDD" id="cd14014">
    <property type="entry name" value="STKc_PknB_like"/>
    <property type="match status" value="1"/>
</dbReference>
<reference evidence="11 12" key="1">
    <citation type="submission" date="2020-08" db="EMBL/GenBank/DDBJ databases">
        <title>Genomic Encyclopedia of Type Strains, Phase IV (KMG-IV): sequencing the most valuable type-strain genomes for metagenomic binning, comparative biology and taxonomic classification.</title>
        <authorList>
            <person name="Goeker M."/>
        </authorList>
    </citation>
    <scope>NUCLEOTIDE SEQUENCE [LARGE SCALE GENOMIC DNA]</scope>
    <source>
        <strain evidence="11 12">DSM 17976</strain>
    </source>
</reference>
<dbReference type="PANTHER" id="PTHR43289:SF6">
    <property type="entry name" value="SERINE_THREONINE-PROTEIN KINASE NEKL-3"/>
    <property type="match status" value="1"/>
</dbReference>
<feature type="region of interest" description="Disordered" evidence="8">
    <location>
        <begin position="356"/>
        <end position="464"/>
    </location>
</feature>
<feature type="compositionally biased region" description="Basic and acidic residues" evidence="8">
    <location>
        <begin position="420"/>
        <end position="464"/>
    </location>
</feature>
<keyword evidence="12" id="KW-1185">Reference proteome</keyword>
<dbReference type="AlphaFoldDB" id="A0A7W5ZNS1"/>
<accession>A0A7W5ZNS1</accession>
<feature type="region of interest" description="Disordered" evidence="8">
    <location>
        <begin position="292"/>
        <end position="318"/>
    </location>
</feature>
<organism evidence="11 12">
    <name type="scientific">Runella defluvii</name>
    <dbReference type="NCBI Taxonomy" id="370973"/>
    <lineage>
        <taxon>Bacteria</taxon>
        <taxon>Pseudomonadati</taxon>
        <taxon>Bacteroidota</taxon>
        <taxon>Cytophagia</taxon>
        <taxon>Cytophagales</taxon>
        <taxon>Spirosomataceae</taxon>
        <taxon>Runella</taxon>
    </lineage>
</organism>
<evidence type="ECO:0000256" key="8">
    <source>
        <dbReference type="SAM" id="MobiDB-lite"/>
    </source>
</evidence>